<dbReference type="InterPro" id="IPR013693">
    <property type="entry name" value="SpoIID/LytB_N"/>
</dbReference>
<dbReference type="InterPro" id="IPR036365">
    <property type="entry name" value="PGBD-like_sf"/>
</dbReference>
<dbReference type="Gene3D" id="1.10.101.10">
    <property type="entry name" value="PGBD-like superfamily/PGBD"/>
    <property type="match status" value="1"/>
</dbReference>
<dbReference type="Proteomes" id="UP000632377">
    <property type="component" value="Unassembled WGS sequence"/>
</dbReference>
<accession>A0ABS1T515</accession>
<evidence type="ECO:0000313" key="5">
    <source>
        <dbReference type="Proteomes" id="UP000632377"/>
    </source>
</evidence>
<gene>
    <name evidence="4" type="ORF">JK636_01495</name>
</gene>
<dbReference type="EMBL" id="JAESWC010000001">
    <property type="protein sequence ID" value="MBL4934427.1"/>
    <property type="molecule type" value="Genomic_DNA"/>
</dbReference>
<comment type="caution">
    <text evidence="4">The sequence shown here is derived from an EMBL/GenBank/DDBJ whole genome shotgun (WGS) entry which is preliminary data.</text>
</comment>
<keyword evidence="5" id="KW-1185">Reference proteome</keyword>
<dbReference type="NCBIfam" id="TIGR02669">
    <property type="entry name" value="SpoIID_LytB"/>
    <property type="match status" value="1"/>
</dbReference>
<feature type="domain" description="Peptidoglycan binding-like" evidence="1">
    <location>
        <begin position="533"/>
        <end position="588"/>
    </location>
</feature>
<dbReference type="InterPro" id="IPR011123">
    <property type="entry name" value="Y_Y_Y"/>
</dbReference>
<feature type="domain" description="Two component regulator three Y" evidence="2">
    <location>
        <begin position="451"/>
        <end position="515"/>
    </location>
</feature>
<feature type="domain" description="Two component regulator three Y" evidence="2">
    <location>
        <begin position="357"/>
        <end position="419"/>
    </location>
</feature>
<evidence type="ECO:0000259" key="2">
    <source>
        <dbReference type="Pfam" id="PF07495"/>
    </source>
</evidence>
<dbReference type="InterPro" id="IPR013486">
    <property type="entry name" value="SpoIID/LytB"/>
</dbReference>
<dbReference type="InterPro" id="IPR036366">
    <property type="entry name" value="PGBDSf"/>
</dbReference>
<organism evidence="4 5">
    <name type="scientific">Clostridium rhizosphaerae</name>
    <dbReference type="NCBI Taxonomy" id="2803861"/>
    <lineage>
        <taxon>Bacteria</taxon>
        <taxon>Bacillati</taxon>
        <taxon>Bacillota</taxon>
        <taxon>Clostridia</taxon>
        <taxon>Eubacteriales</taxon>
        <taxon>Clostridiaceae</taxon>
        <taxon>Clostridium</taxon>
    </lineage>
</organism>
<feature type="domain" description="Two component regulator three Y" evidence="2">
    <location>
        <begin position="265"/>
        <end position="326"/>
    </location>
</feature>
<dbReference type="Pfam" id="PF07495">
    <property type="entry name" value="Y_Y_Y"/>
    <property type="match status" value="3"/>
</dbReference>
<proteinExistence type="predicted"/>
<name>A0ABS1T515_9CLOT</name>
<evidence type="ECO:0000259" key="3">
    <source>
        <dbReference type="Pfam" id="PF08486"/>
    </source>
</evidence>
<dbReference type="SUPFAM" id="SSF47090">
    <property type="entry name" value="PGBD-like"/>
    <property type="match status" value="1"/>
</dbReference>
<dbReference type="Pfam" id="PF01471">
    <property type="entry name" value="PG_binding_1"/>
    <property type="match status" value="1"/>
</dbReference>
<dbReference type="InterPro" id="IPR002477">
    <property type="entry name" value="Peptidoglycan-bd-like"/>
</dbReference>
<feature type="domain" description="Sporulation stage II protein D amidase enhancer LytB N-terminal" evidence="3">
    <location>
        <begin position="2"/>
        <end position="54"/>
    </location>
</feature>
<reference evidence="4 5" key="1">
    <citation type="submission" date="2021-01" db="EMBL/GenBank/DDBJ databases">
        <title>Genome public.</title>
        <authorList>
            <person name="Liu C."/>
            <person name="Sun Q."/>
        </authorList>
    </citation>
    <scope>NUCLEOTIDE SEQUENCE [LARGE SCALE GENOMIC DNA]</scope>
    <source>
        <strain evidence="4 5">YIM B02515</strain>
    </source>
</reference>
<sequence length="603" mass="66139">MAARNYALSRIGYEASKGYDFDDTASYQVYKGYNSSYQNVINAVNQTRGEVLLYNDKLVETLYSAWHGGISENSENVWGNTVPYLRSVADPYESDAWPNVNRIYSNAQIQAALVSKRYLSSTDTFENLDLSSITRFASGRVSNINIIYKDSAGVEQTKSVTKDNTRTFLGLPSNLYTVSYDSINGSYTFSGKGNGHGLGMSQIGARNRASAGQNYNEILKFYYQGTYIQNLILKASLGSITQSSSSLYLGNTVSFNASGTNGNGYGYLFKFIIKNDSNIVFTQDYSSSANLNYVPLNSGNYTAEIYIKDNFSISDYDDMKVVPFSIYNPLTLSSFSKDIQNVFTGDTVTLSSAVSGGSGSGVQYKYTVVKDGQIIAARDYDASRSFSFIPAVSGNYEAYVYAVDPITKNEYDVTRKITFGVIQRASIASVTASGNLYEGKMVTLNSISTVSDSTNINYKYEVYNNGSFLTSNSFSKSSQFSFTPSNPGVYTIKVYEKDGLSSRIYDSIKQFDITIISKPLILSTFPLSYGMTSKDVASLQNALIKLGYPLSGATGYFGSQTKDTVISFQKSRGLTADGIVGNLTYKTLNDTLIQKAGIKNLTF</sequence>
<evidence type="ECO:0000313" key="4">
    <source>
        <dbReference type="EMBL" id="MBL4934427.1"/>
    </source>
</evidence>
<evidence type="ECO:0000259" key="1">
    <source>
        <dbReference type="Pfam" id="PF01471"/>
    </source>
</evidence>
<dbReference type="Pfam" id="PF08486">
    <property type="entry name" value="SpoIID"/>
    <property type="match status" value="1"/>
</dbReference>
<protein>
    <submittedName>
        <fullName evidence="4">SpoIID/LytB domain-containing protein</fullName>
    </submittedName>
</protein>